<accession>A0A0N5C0A6</accession>
<dbReference type="Proteomes" id="UP000046392">
    <property type="component" value="Unplaced"/>
</dbReference>
<sequence>MFVKSSFIFIFCTFFYCFKLQSTYLECSNICTLLLAIIHLKIKKCNGRFDYIFGILLLIMIPKELPRIFGNKVAPTVETINQCMDISCLCTIDHNSFENQEIQWKI</sequence>
<name>A0A0N5C0A6_STREA</name>
<protein>
    <submittedName>
        <fullName evidence="2">Secreted protein</fullName>
    </submittedName>
</protein>
<proteinExistence type="predicted"/>
<dbReference type="WBParaSite" id="SPAL_0001143500.1">
    <property type="protein sequence ID" value="SPAL_0001143500.1"/>
    <property type="gene ID" value="SPAL_0001143500"/>
</dbReference>
<reference evidence="2" key="1">
    <citation type="submission" date="2017-02" db="UniProtKB">
        <authorList>
            <consortium name="WormBaseParasite"/>
        </authorList>
    </citation>
    <scope>IDENTIFICATION</scope>
</reference>
<organism evidence="1 2">
    <name type="scientific">Strongyloides papillosus</name>
    <name type="common">Intestinal threadworm</name>
    <dbReference type="NCBI Taxonomy" id="174720"/>
    <lineage>
        <taxon>Eukaryota</taxon>
        <taxon>Metazoa</taxon>
        <taxon>Ecdysozoa</taxon>
        <taxon>Nematoda</taxon>
        <taxon>Chromadorea</taxon>
        <taxon>Rhabditida</taxon>
        <taxon>Tylenchina</taxon>
        <taxon>Panagrolaimomorpha</taxon>
        <taxon>Strongyloidoidea</taxon>
        <taxon>Strongyloididae</taxon>
        <taxon>Strongyloides</taxon>
    </lineage>
</organism>
<evidence type="ECO:0000313" key="1">
    <source>
        <dbReference type="Proteomes" id="UP000046392"/>
    </source>
</evidence>
<dbReference type="AlphaFoldDB" id="A0A0N5C0A6"/>
<keyword evidence="1" id="KW-1185">Reference proteome</keyword>
<evidence type="ECO:0000313" key="2">
    <source>
        <dbReference type="WBParaSite" id="SPAL_0001143500.1"/>
    </source>
</evidence>